<dbReference type="PANTHER" id="PTHR43390">
    <property type="entry name" value="SIGNAL PEPTIDASE I"/>
    <property type="match status" value="1"/>
</dbReference>
<sequence>MWLRRFYTVVTVSGTSMEPTFRQGDRVVVRRTGVRRLKCSSVVVVRDLTYIRGPLPHGARLRRGDRQPAVSRTGPCLIKRVAALPGDPVPREGVPALRHVPETVVPAGRLVLLGDNRDASYDSREHGYFFTDQLLGHVVGRLDG</sequence>
<comment type="caution">
    <text evidence="7">The sequence shown here is derived from an EMBL/GenBank/DDBJ whole genome shotgun (WGS) entry which is preliminary data.</text>
</comment>
<comment type="similarity">
    <text evidence="2">Belongs to the peptidase S26 family.</text>
</comment>
<dbReference type="AlphaFoldDB" id="A0A0M8QKL7"/>
<feature type="domain" description="Peptidase S26" evidence="6">
    <location>
        <begin position="102"/>
        <end position="139"/>
    </location>
</feature>
<dbReference type="PROSITE" id="PS00501">
    <property type="entry name" value="SPASE_I_1"/>
    <property type="match status" value="1"/>
</dbReference>
<organism evidence="7 8">
    <name type="scientific">Streptomyces caelestis</name>
    <dbReference type="NCBI Taxonomy" id="36816"/>
    <lineage>
        <taxon>Bacteria</taxon>
        <taxon>Bacillati</taxon>
        <taxon>Actinomycetota</taxon>
        <taxon>Actinomycetes</taxon>
        <taxon>Kitasatosporales</taxon>
        <taxon>Streptomycetaceae</taxon>
        <taxon>Streptomyces</taxon>
    </lineage>
</organism>
<evidence type="ECO:0000256" key="3">
    <source>
        <dbReference type="ARBA" id="ARBA00022670"/>
    </source>
</evidence>
<dbReference type="PATRIC" id="fig|36816.3.peg.2151"/>
<dbReference type="GO" id="GO:0004252">
    <property type="term" value="F:serine-type endopeptidase activity"/>
    <property type="evidence" value="ECO:0007669"/>
    <property type="project" value="InterPro"/>
</dbReference>
<dbReference type="EMBL" id="LGCN01000096">
    <property type="protein sequence ID" value="KOT41688.1"/>
    <property type="molecule type" value="Genomic_DNA"/>
</dbReference>
<keyword evidence="3" id="KW-0645">Protease</keyword>
<evidence type="ECO:0000313" key="7">
    <source>
        <dbReference type="EMBL" id="KOT41688.1"/>
    </source>
</evidence>
<evidence type="ECO:0000256" key="1">
    <source>
        <dbReference type="ARBA" id="ARBA00004401"/>
    </source>
</evidence>
<name>A0A0M8QKL7_9ACTN</name>
<dbReference type="InterPro" id="IPR019756">
    <property type="entry name" value="Pept_S26A_signal_pept_1_Ser-AS"/>
</dbReference>
<evidence type="ECO:0000256" key="4">
    <source>
        <dbReference type="ARBA" id="ARBA00022801"/>
    </source>
</evidence>
<dbReference type="Pfam" id="PF10502">
    <property type="entry name" value="Peptidase_S26"/>
    <property type="match status" value="2"/>
</dbReference>
<dbReference type="InterPro" id="IPR019533">
    <property type="entry name" value="Peptidase_S26"/>
</dbReference>
<dbReference type="Gene3D" id="2.10.109.10">
    <property type="entry name" value="Umud Fragment, subunit A"/>
    <property type="match status" value="1"/>
</dbReference>
<keyword evidence="4" id="KW-0378">Hydrolase</keyword>
<feature type="active site" evidence="5">
    <location>
        <position position="79"/>
    </location>
</feature>
<evidence type="ECO:0000259" key="6">
    <source>
        <dbReference type="Pfam" id="PF10502"/>
    </source>
</evidence>
<dbReference type="CDD" id="cd06530">
    <property type="entry name" value="S26_SPase_I"/>
    <property type="match status" value="1"/>
</dbReference>
<evidence type="ECO:0000313" key="8">
    <source>
        <dbReference type="Proteomes" id="UP000037773"/>
    </source>
</evidence>
<dbReference type="InterPro" id="IPR000223">
    <property type="entry name" value="Pept_S26A_signal_pept_1"/>
</dbReference>
<feature type="domain" description="Peptidase S26" evidence="6">
    <location>
        <begin position="7"/>
        <end position="91"/>
    </location>
</feature>
<feature type="active site" evidence="5">
    <location>
        <position position="16"/>
    </location>
</feature>
<dbReference type="GO" id="GO:0006465">
    <property type="term" value="P:signal peptide processing"/>
    <property type="evidence" value="ECO:0007669"/>
    <property type="project" value="InterPro"/>
</dbReference>
<dbReference type="Proteomes" id="UP000037773">
    <property type="component" value="Unassembled WGS sequence"/>
</dbReference>
<keyword evidence="8" id="KW-1185">Reference proteome</keyword>
<proteinExistence type="inferred from homology"/>
<gene>
    <name evidence="7" type="ORF">ADK41_09975</name>
</gene>
<dbReference type="GO" id="GO:0005886">
    <property type="term" value="C:plasma membrane"/>
    <property type="evidence" value="ECO:0007669"/>
    <property type="project" value="UniProtKB-SubCell"/>
</dbReference>
<evidence type="ECO:0000256" key="2">
    <source>
        <dbReference type="ARBA" id="ARBA00009370"/>
    </source>
</evidence>
<dbReference type="PRINTS" id="PR00727">
    <property type="entry name" value="LEADERPTASE"/>
</dbReference>
<comment type="subcellular location">
    <subcellularLocation>
        <location evidence="1">Cell membrane</location>
        <topology evidence="1">Single-pass type II membrane protein</topology>
    </subcellularLocation>
</comment>
<dbReference type="PANTHER" id="PTHR43390:SF1">
    <property type="entry name" value="CHLOROPLAST PROCESSING PEPTIDASE"/>
    <property type="match status" value="1"/>
</dbReference>
<dbReference type="InterPro" id="IPR036286">
    <property type="entry name" value="LexA/Signal_pep-like_sf"/>
</dbReference>
<accession>A0A0M8QKL7</accession>
<protein>
    <recommendedName>
        <fullName evidence="6">Peptidase S26 domain-containing protein</fullName>
    </recommendedName>
</protein>
<dbReference type="SUPFAM" id="SSF51306">
    <property type="entry name" value="LexA/Signal peptidase"/>
    <property type="match status" value="1"/>
</dbReference>
<reference evidence="7 8" key="1">
    <citation type="submission" date="2015-07" db="EMBL/GenBank/DDBJ databases">
        <authorList>
            <person name="Noorani M."/>
        </authorList>
    </citation>
    <scope>NUCLEOTIDE SEQUENCE [LARGE SCALE GENOMIC DNA]</scope>
    <source>
        <strain evidence="7 8">NRRL B-24567</strain>
    </source>
</reference>
<evidence type="ECO:0000256" key="5">
    <source>
        <dbReference type="PIRSR" id="PIRSR600223-1"/>
    </source>
</evidence>